<evidence type="ECO:0000313" key="3">
    <source>
        <dbReference type="Proteomes" id="UP000777784"/>
    </source>
</evidence>
<dbReference type="Gene3D" id="1.10.3210.10">
    <property type="entry name" value="Hypothetical protein af1432"/>
    <property type="match status" value="1"/>
</dbReference>
<comment type="caution">
    <text evidence="2">The sequence shown here is derived from an EMBL/GenBank/DDBJ whole genome shotgun (WGS) entry which is preliminary data.</text>
</comment>
<dbReference type="InterPro" id="IPR006675">
    <property type="entry name" value="HDIG_dom"/>
</dbReference>
<name>A0A948S058_UNCEI</name>
<dbReference type="InterPro" id="IPR006674">
    <property type="entry name" value="HD_domain"/>
</dbReference>
<dbReference type="InterPro" id="IPR003607">
    <property type="entry name" value="HD/PDEase_dom"/>
</dbReference>
<dbReference type="Pfam" id="PF01966">
    <property type="entry name" value="HD"/>
    <property type="match status" value="1"/>
</dbReference>
<dbReference type="CDD" id="cd00077">
    <property type="entry name" value="HDc"/>
    <property type="match status" value="1"/>
</dbReference>
<proteinExistence type="predicted"/>
<feature type="domain" description="HD" evidence="1">
    <location>
        <begin position="24"/>
        <end position="101"/>
    </location>
</feature>
<evidence type="ECO:0000313" key="2">
    <source>
        <dbReference type="EMBL" id="MBU2692789.1"/>
    </source>
</evidence>
<dbReference type="PANTHER" id="PTHR38659">
    <property type="entry name" value="METAL-DEPENDENT PHOSPHOHYDROLASE"/>
    <property type="match status" value="1"/>
</dbReference>
<dbReference type="AlphaFoldDB" id="A0A948S058"/>
<dbReference type="EMBL" id="JAHJDP010000100">
    <property type="protein sequence ID" value="MBU2692789.1"/>
    <property type="molecule type" value="Genomic_DNA"/>
</dbReference>
<accession>A0A948S058</accession>
<dbReference type="PANTHER" id="PTHR38659:SF2">
    <property type="entry name" value="HDIG DOMAIN PROTEIN"/>
    <property type="match status" value="1"/>
</dbReference>
<dbReference type="NCBIfam" id="TIGR00277">
    <property type="entry name" value="HDIG"/>
    <property type="match status" value="1"/>
</dbReference>
<gene>
    <name evidence="2" type="ORF">KJ970_17870</name>
</gene>
<dbReference type="SUPFAM" id="SSF109604">
    <property type="entry name" value="HD-domain/PDEase-like"/>
    <property type="match status" value="1"/>
</dbReference>
<protein>
    <submittedName>
        <fullName evidence="2">HDIG domain-containing protein</fullName>
    </submittedName>
</protein>
<dbReference type="Proteomes" id="UP000777784">
    <property type="component" value="Unassembled WGS sequence"/>
</dbReference>
<sequence>MSLPTREEALALLHEYTKNEGLRKHAYAVEAAMRAYAKKYGENEDEWGLIGLLHDFDYEKYPTIPDHPMKGSEILLEKGYPEDFRRAILSHAEHTGVSRERLVEKVLFAVDELCGFITAVALVRPSKAVAEVVPKSVKKKLKDKAFARSVSREDIQQGIEGLGVEFNDHVAFVTEAMTGIAAILELGGQTPGA</sequence>
<reference evidence="2" key="1">
    <citation type="submission" date="2021-05" db="EMBL/GenBank/DDBJ databases">
        <title>Energy efficiency and biological interactions define the core microbiome of deep oligotrophic groundwater.</title>
        <authorList>
            <person name="Mehrshad M."/>
            <person name="Lopez-Fernandez M."/>
            <person name="Bell E."/>
            <person name="Bernier-Latmani R."/>
            <person name="Bertilsson S."/>
            <person name="Dopson M."/>
        </authorList>
    </citation>
    <scope>NUCLEOTIDE SEQUENCE</scope>
    <source>
        <strain evidence="2">Modern_marine.mb.64</strain>
    </source>
</reference>
<organism evidence="2 3">
    <name type="scientific">Eiseniibacteriota bacterium</name>
    <dbReference type="NCBI Taxonomy" id="2212470"/>
    <lineage>
        <taxon>Bacteria</taxon>
        <taxon>Candidatus Eiseniibacteriota</taxon>
    </lineage>
</organism>
<evidence type="ECO:0000259" key="1">
    <source>
        <dbReference type="Pfam" id="PF01966"/>
    </source>
</evidence>